<evidence type="ECO:0000256" key="2">
    <source>
        <dbReference type="ARBA" id="ARBA00004496"/>
    </source>
</evidence>
<evidence type="ECO:0000256" key="13">
    <source>
        <dbReference type="ARBA" id="ARBA00040025"/>
    </source>
</evidence>
<keyword evidence="11" id="KW-0539">Nucleus</keyword>
<evidence type="ECO:0000256" key="15">
    <source>
        <dbReference type="ARBA" id="ARBA00048336"/>
    </source>
</evidence>
<dbReference type="InterPro" id="IPR000340">
    <property type="entry name" value="Dual-sp_phosphatase_cat-dom"/>
</dbReference>
<evidence type="ECO:0000256" key="4">
    <source>
        <dbReference type="ARBA" id="ARBA00008601"/>
    </source>
</evidence>
<dbReference type="GO" id="GO:0033549">
    <property type="term" value="F:MAP kinase phosphatase activity"/>
    <property type="evidence" value="ECO:0007669"/>
    <property type="project" value="TreeGrafter"/>
</dbReference>
<sequence>MTLTDACGDCVVHLNQSKQVPGVSFNKKQWTLNAHLQLKMSYRSKYCPGTSRSAAPVVDFTSPGVAVMEAERLLVSGRAVNTNADEVWPSLYIGNMDIAENCAEIRRRRFTHVLNCAHSSRRGGEIYDGMGITYMGIDAHDSPTYDMSANFNKAAEFIHTALKGGGKCVSHYSGHLQLRVTKLYLFIEGKILVHCHVGVSRSATIVLAYLMLKQNMTLVEAIQKVKEGRGVFPNRGFLRQLIDLHIKLYGYRN</sequence>
<dbReference type="InterPro" id="IPR003595">
    <property type="entry name" value="Tyr_Pase_cat"/>
</dbReference>
<dbReference type="InterPro" id="IPR000387">
    <property type="entry name" value="Tyr_Pase_dom"/>
</dbReference>
<dbReference type="PANTHER" id="PTHR45682:SF8">
    <property type="entry name" value="DUAL SPECIFICITY PROTEIN PHOSPHATASE 26"/>
    <property type="match status" value="1"/>
</dbReference>
<dbReference type="Pfam" id="PF00782">
    <property type="entry name" value="DSPc"/>
    <property type="match status" value="1"/>
</dbReference>
<comment type="similarity">
    <text evidence="4">Belongs to the protein-tyrosine phosphatase family. Non-receptor class dual specificity subfamily.</text>
</comment>
<feature type="domain" description="Tyrosine specific protein phosphatases" evidence="18">
    <location>
        <begin position="189"/>
        <end position="229"/>
    </location>
</feature>
<accession>A0A8C2L368</accession>
<keyword evidence="9" id="KW-0904">Protein phosphatase</keyword>
<dbReference type="InterPro" id="IPR020405">
    <property type="entry name" value="Atypical_DUSP_subfamA"/>
</dbReference>
<dbReference type="GO" id="GO:0004722">
    <property type="term" value="F:protein serine/threonine phosphatase activity"/>
    <property type="evidence" value="ECO:0007669"/>
    <property type="project" value="UniProtKB-EC"/>
</dbReference>
<dbReference type="PANTHER" id="PTHR45682">
    <property type="entry name" value="AGAP008228-PA"/>
    <property type="match status" value="1"/>
</dbReference>
<dbReference type="PROSITE" id="PS00383">
    <property type="entry name" value="TYR_PHOSPHATASE_1"/>
    <property type="match status" value="1"/>
</dbReference>
<dbReference type="GO" id="GO:0005794">
    <property type="term" value="C:Golgi apparatus"/>
    <property type="evidence" value="ECO:0007669"/>
    <property type="project" value="UniProtKB-SubCell"/>
</dbReference>
<evidence type="ECO:0000313" key="19">
    <source>
        <dbReference type="Ensembl" id="ENSCCRP00020117168.1"/>
    </source>
</evidence>
<evidence type="ECO:0000259" key="17">
    <source>
        <dbReference type="PROSITE" id="PS50054"/>
    </source>
</evidence>
<keyword evidence="7" id="KW-0963">Cytoplasm</keyword>
<name>A0A8C2L368_CYPCA</name>
<dbReference type="GO" id="GO:0008138">
    <property type="term" value="F:protein tyrosine/serine/threonine phosphatase activity"/>
    <property type="evidence" value="ECO:0007669"/>
    <property type="project" value="InterPro"/>
</dbReference>
<evidence type="ECO:0000256" key="12">
    <source>
        <dbReference type="ARBA" id="ARBA00038621"/>
    </source>
</evidence>
<feature type="active site" description="Phosphocysteine intermediate" evidence="16">
    <location>
        <position position="195"/>
    </location>
</feature>
<reference evidence="19" key="1">
    <citation type="submission" date="2025-08" db="UniProtKB">
        <authorList>
            <consortium name="Ensembl"/>
        </authorList>
    </citation>
    <scope>IDENTIFICATION</scope>
</reference>
<evidence type="ECO:0000256" key="10">
    <source>
        <dbReference type="ARBA" id="ARBA00023034"/>
    </source>
</evidence>
<proteinExistence type="inferred from homology"/>
<evidence type="ECO:0000256" key="9">
    <source>
        <dbReference type="ARBA" id="ARBA00022912"/>
    </source>
</evidence>
<dbReference type="InterPro" id="IPR020422">
    <property type="entry name" value="TYR_PHOSPHATASE_DUAL_dom"/>
</dbReference>
<keyword evidence="8" id="KW-0378">Hydrolase</keyword>
<dbReference type="SMART" id="SM00195">
    <property type="entry name" value="DSPc"/>
    <property type="match status" value="1"/>
</dbReference>
<dbReference type="InterPro" id="IPR029021">
    <property type="entry name" value="Prot-tyrosine_phosphatase-like"/>
</dbReference>
<dbReference type="EC" id="3.1.3.48" evidence="5"/>
<comment type="subcellular location">
    <subcellularLocation>
        <location evidence="2">Cytoplasm</location>
    </subcellularLocation>
    <subcellularLocation>
        <location evidence="3">Golgi apparatus</location>
    </subcellularLocation>
    <subcellularLocation>
        <location evidence="1">Nucleus</location>
    </subcellularLocation>
</comment>
<evidence type="ECO:0000256" key="16">
    <source>
        <dbReference type="PIRSR" id="PIRSR620405-1"/>
    </source>
</evidence>
<comment type="catalytic activity">
    <reaction evidence="15">
        <text>O-phospho-L-threonyl-[protein] + H2O = L-threonyl-[protein] + phosphate</text>
        <dbReference type="Rhea" id="RHEA:47004"/>
        <dbReference type="Rhea" id="RHEA-COMP:11060"/>
        <dbReference type="Rhea" id="RHEA-COMP:11605"/>
        <dbReference type="ChEBI" id="CHEBI:15377"/>
        <dbReference type="ChEBI" id="CHEBI:30013"/>
        <dbReference type="ChEBI" id="CHEBI:43474"/>
        <dbReference type="ChEBI" id="CHEBI:61977"/>
        <dbReference type="EC" id="3.1.3.16"/>
    </reaction>
</comment>
<dbReference type="Ensembl" id="ENSCCRT00020127746.1">
    <property type="protein sequence ID" value="ENSCCRP00020117168.1"/>
    <property type="gene ID" value="ENSCCRG00020052777.1"/>
</dbReference>
<dbReference type="GO" id="GO:0004725">
    <property type="term" value="F:protein tyrosine phosphatase activity"/>
    <property type="evidence" value="ECO:0007669"/>
    <property type="project" value="UniProtKB-EC"/>
</dbReference>
<protein>
    <recommendedName>
        <fullName evidence="13">Dual specificity protein phosphatase 26</fullName>
        <ecNumber evidence="6">3.1.3.16</ecNumber>
        <ecNumber evidence="5">3.1.3.48</ecNumber>
    </recommendedName>
</protein>
<comment type="subunit">
    <text evidence="12">Interacts with HSF4.</text>
</comment>
<evidence type="ECO:0000256" key="6">
    <source>
        <dbReference type="ARBA" id="ARBA00013081"/>
    </source>
</evidence>
<evidence type="ECO:0000256" key="11">
    <source>
        <dbReference type="ARBA" id="ARBA00023242"/>
    </source>
</evidence>
<evidence type="ECO:0000256" key="3">
    <source>
        <dbReference type="ARBA" id="ARBA00004555"/>
    </source>
</evidence>
<keyword evidence="10" id="KW-0333">Golgi apparatus</keyword>
<dbReference type="Proteomes" id="UP000694701">
    <property type="component" value="Unplaced"/>
</dbReference>
<dbReference type="AlphaFoldDB" id="A0A8C2L368"/>
<dbReference type="PROSITE" id="PS50054">
    <property type="entry name" value="TYR_PHOSPHATASE_DUAL"/>
    <property type="match status" value="1"/>
</dbReference>
<dbReference type="PROSITE" id="PS50056">
    <property type="entry name" value="TYR_PHOSPHATASE_2"/>
    <property type="match status" value="1"/>
</dbReference>
<dbReference type="InterPro" id="IPR016130">
    <property type="entry name" value="Tyr_Pase_AS"/>
</dbReference>
<dbReference type="SUPFAM" id="SSF52799">
    <property type="entry name" value="(Phosphotyrosine protein) phosphatases II"/>
    <property type="match status" value="1"/>
</dbReference>
<dbReference type="EC" id="3.1.3.16" evidence="6"/>
<dbReference type="SMART" id="SM00404">
    <property type="entry name" value="PTPc_motif"/>
    <property type="match status" value="1"/>
</dbReference>
<evidence type="ECO:0000313" key="20">
    <source>
        <dbReference type="Proteomes" id="UP000694701"/>
    </source>
</evidence>
<evidence type="ECO:0000256" key="14">
    <source>
        <dbReference type="ARBA" id="ARBA00047761"/>
    </source>
</evidence>
<dbReference type="GO" id="GO:0043409">
    <property type="term" value="P:negative regulation of MAPK cascade"/>
    <property type="evidence" value="ECO:0007669"/>
    <property type="project" value="TreeGrafter"/>
</dbReference>
<evidence type="ECO:0000259" key="18">
    <source>
        <dbReference type="PROSITE" id="PS50056"/>
    </source>
</evidence>
<dbReference type="PRINTS" id="PR01908">
    <property type="entry name" value="ADSPHPHTASE"/>
</dbReference>
<evidence type="ECO:0000256" key="7">
    <source>
        <dbReference type="ARBA" id="ARBA00022490"/>
    </source>
</evidence>
<evidence type="ECO:0000256" key="5">
    <source>
        <dbReference type="ARBA" id="ARBA00013064"/>
    </source>
</evidence>
<feature type="domain" description="Tyrosine-protein phosphatase" evidence="17">
    <location>
        <begin position="83"/>
        <end position="250"/>
    </location>
</feature>
<dbReference type="Gene3D" id="3.90.190.10">
    <property type="entry name" value="Protein tyrosine phosphatase superfamily"/>
    <property type="match status" value="1"/>
</dbReference>
<dbReference type="GO" id="GO:0005634">
    <property type="term" value="C:nucleus"/>
    <property type="evidence" value="ECO:0007669"/>
    <property type="project" value="UniProtKB-SubCell"/>
</dbReference>
<dbReference type="PRINTS" id="PR01909">
    <property type="entry name" value="ADSPHPHTASEA"/>
</dbReference>
<comment type="catalytic activity">
    <reaction evidence="14">
        <text>O-phospho-L-seryl-[protein] + H2O = L-seryl-[protein] + phosphate</text>
        <dbReference type="Rhea" id="RHEA:20629"/>
        <dbReference type="Rhea" id="RHEA-COMP:9863"/>
        <dbReference type="Rhea" id="RHEA-COMP:11604"/>
        <dbReference type="ChEBI" id="CHEBI:15377"/>
        <dbReference type="ChEBI" id="CHEBI:29999"/>
        <dbReference type="ChEBI" id="CHEBI:43474"/>
        <dbReference type="ChEBI" id="CHEBI:83421"/>
        <dbReference type="EC" id="3.1.3.16"/>
    </reaction>
</comment>
<evidence type="ECO:0000256" key="1">
    <source>
        <dbReference type="ARBA" id="ARBA00004123"/>
    </source>
</evidence>
<organism evidence="19 20">
    <name type="scientific">Cyprinus carpio</name>
    <name type="common">Common carp</name>
    <dbReference type="NCBI Taxonomy" id="7962"/>
    <lineage>
        <taxon>Eukaryota</taxon>
        <taxon>Metazoa</taxon>
        <taxon>Chordata</taxon>
        <taxon>Craniata</taxon>
        <taxon>Vertebrata</taxon>
        <taxon>Euteleostomi</taxon>
        <taxon>Actinopterygii</taxon>
        <taxon>Neopterygii</taxon>
        <taxon>Teleostei</taxon>
        <taxon>Ostariophysi</taxon>
        <taxon>Cypriniformes</taxon>
        <taxon>Cyprinidae</taxon>
        <taxon>Cyprininae</taxon>
        <taxon>Cyprinus</taxon>
    </lineage>
</organism>
<evidence type="ECO:0000256" key="8">
    <source>
        <dbReference type="ARBA" id="ARBA00022801"/>
    </source>
</evidence>